<keyword evidence="4 6" id="KW-0732">Signal</keyword>
<dbReference type="InterPro" id="IPR051263">
    <property type="entry name" value="C-type_cytochrome_biogenesis"/>
</dbReference>
<dbReference type="GO" id="GO:0005886">
    <property type="term" value="C:plasma membrane"/>
    <property type="evidence" value="ECO:0007669"/>
    <property type="project" value="TreeGrafter"/>
</dbReference>
<keyword evidence="3 6" id="KW-0479">Metal-binding</keyword>
<keyword evidence="6" id="KW-0812">Transmembrane</keyword>
<feature type="transmembrane region" description="Helical" evidence="6">
    <location>
        <begin position="102"/>
        <end position="121"/>
    </location>
</feature>
<reference evidence="8" key="1">
    <citation type="submission" date="2022-06" db="EMBL/GenBank/DDBJ databases">
        <title>Sphingomicrobium sedimins sp. nov., a marine bacterium isolated from tidal flat.</title>
        <authorList>
            <person name="Kim C.-H."/>
            <person name="Yoo Y."/>
            <person name="Kim J.-J."/>
        </authorList>
    </citation>
    <scope>NUCLEOTIDE SEQUENCE</scope>
    <source>
        <strain evidence="8">GRR-S6-50</strain>
    </source>
</reference>
<dbReference type="InterPro" id="IPR038297">
    <property type="entry name" value="CcmH/CycL/NrfF/Ccl2_sf"/>
</dbReference>
<keyword evidence="2 6" id="KW-0349">Heme</keyword>
<comment type="caution">
    <text evidence="8">The sequence shown here is derived from an EMBL/GenBank/DDBJ whole genome shotgun (WGS) entry which is preliminary data.</text>
</comment>
<keyword evidence="5 6" id="KW-0408">Iron</keyword>
<accession>A0A9X2EFS0</accession>
<evidence type="ECO:0000256" key="1">
    <source>
        <dbReference type="ARBA" id="ARBA00010342"/>
    </source>
</evidence>
<evidence type="ECO:0000256" key="6">
    <source>
        <dbReference type="RuleBase" id="RU364112"/>
    </source>
</evidence>
<comment type="similarity">
    <text evidence="1 6">Belongs to the CcmH/CycL/Ccl2/NrfF family.</text>
</comment>
<feature type="domain" description="CcmH/CycL/Ccl2/NrfF N-terminal" evidence="7">
    <location>
        <begin position="12"/>
        <end position="127"/>
    </location>
</feature>
<keyword evidence="6" id="KW-1133">Transmembrane helix</keyword>
<dbReference type="EMBL" id="JAMSHT010000001">
    <property type="protein sequence ID" value="MCM8556715.1"/>
    <property type="molecule type" value="Genomic_DNA"/>
</dbReference>
<evidence type="ECO:0000256" key="5">
    <source>
        <dbReference type="ARBA" id="ARBA00023004"/>
    </source>
</evidence>
<dbReference type="RefSeq" id="WP_252112152.1">
    <property type="nucleotide sequence ID" value="NZ_JAMSHT010000001.1"/>
</dbReference>
<dbReference type="Gene3D" id="1.10.8.640">
    <property type="entry name" value="Cytochrome C biogenesis protein"/>
    <property type="match status" value="1"/>
</dbReference>
<dbReference type="AlphaFoldDB" id="A0A9X2EFS0"/>
<sequence length="131" mass="14570">MTRWIIVLIAPLLMAAANVDYANRQLADPAQEEAAQALMRELRCLTCAGQAIAESEADMAGDMRHLVRTRIAAGEEPEEIRAWLVQRYGGAVTYRPVASDPISWPLYAAPILVLLAGFWFVRRRFKRGGGE</sequence>
<organism evidence="8 9">
    <name type="scientific">Sphingomicrobium sediminis</name>
    <dbReference type="NCBI Taxonomy" id="2950949"/>
    <lineage>
        <taxon>Bacteria</taxon>
        <taxon>Pseudomonadati</taxon>
        <taxon>Pseudomonadota</taxon>
        <taxon>Alphaproteobacteria</taxon>
        <taxon>Sphingomonadales</taxon>
        <taxon>Sphingomonadaceae</taxon>
        <taxon>Sphingomicrobium</taxon>
    </lineage>
</organism>
<dbReference type="CDD" id="cd16378">
    <property type="entry name" value="CcmH_N"/>
    <property type="match status" value="1"/>
</dbReference>
<evidence type="ECO:0000256" key="3">
    <source>
        <dbReference type="ARBA" id="ARBA00022723"/>
    </source>
</evidence>
<evidence type="ECO:0000256" key="4">
    <source>
        <dbReference type="ARBA" id="ARBA00022729"/>
    </source>
</evidence>
<evidence type="ECO:0000256" key="2">
    <source>
        <dbReference type="ARBA" id="ARBA00022617"/>
    </source>
</evidence>
<keyword evidence="6" id="KW-0472">Membrane</keyword>
<comment type="function">
    <text evidence="6">Possible subunit of a heme lyase.</text>
</comment>
<dbReference type="Pfam" id="PF03918">
    <property type="entry name" value="CcmH"/>
    <property type="match status" value="1"/>
</dbReference>
<evidence type="ECO:0000313" key="9">
    <source>
        <dbReference type="Proteomes" id="UP001155128"/>
    </source>
</evidence>
<feature type="chain" id="PRO_5041020248" description="Cytochrome c-type biogenesis protein" evidence="6">
    <location>
        <begin position="23"/>
        <end position="131"/>
    </location>
</feature>
<protein>
    <recommendedName>
        <fullName evidence="6">Cytochrome c-type biogenesis protein</fullName>
    </recommendedName>
</protein>
<evidence type="ECO:0000259" key="7">
    <source>
        <dbReference type="Pfam" id="PF03918"/>
    </source>
</evidence>
<dbReference type="PANTHER" id="PTHR47870:SF4">
    <property type="entry name" value="CYTOCHROME C-TYPE BIOGENESIS PROTEIN CYCH"/>
    <property type="match status" value="1"/>
</dbReference>
<evidence type="ECO:0000313" key="8">
    <source>
        <dbReference type="EMBL" id="MCM8556715.1"/>
    </source>
</evidence>
<gene>
    <name evidence="8" type="ORF">NDO55_02635</name>
</gene>
<dbReference type="Proteomes" id="UP001155128">
    <property type="component" value="Unassembled WGS sequence"/>
</dbReference>
<dbReference type="PANTHER" id="PTHR47870">
    <property type="entry name" value="CYTOCHROME C-TYPE BIOGENESIS PROTEIN CCMH"/>
    <property type="match status" value="1"/>
</dbReference>
<name>A0A9X2EFS0_9SPHN</name>
<dbReference type="GO" id="GO:0046872">
    <property type="term" value="F:metal ion binding"/>
    <property type="evidence" value="ECO:0007669"/>
    <property type="project" value="UniProtKB-KW"/>
</dbReference>
<feature type="signal peptide" evidence="6">
    <location>
        <begin position="1"/>
        <end position="22"/>
    </location>
</feature>
<proteinExistence type="inferred from homology"/>
<keyword evidence="9" id="KW-1185">Reference proteome</keyword>
<dbReference type="InterPro" id="IPR005616">
    <property type="entry name" value="CcmH/CycL/Ccl2/NrfF_N"/>
</dbReference>